<dbReference type="Proteomes" id="UP000184335">
    <property type="component" value="Unassembled WGS sequence"/>
</dbReference>
<proteinExistence type="predicted"/>
<name>A0A1M6HZ82_9FLAO</name>
<evidence type="ECO:0000313" key="2">
    <source>
        <dbReference type="Proteomes" id="UP000184335"/>
    </source>
</evidence>
<keyword evidence="2" id="KW-1185">Reference proteome</keyword>
<evidence type="ECO:0000313" key="1">
    <source>
        <dbReference type="EMBL" id="SHJ27461.1"/>
    </source>
</evidence>
<accession>A0A1M6HZ82</accession>
<dbReference type="EMBL" id="FQYI01000027">
    <property type="protein sequence ID" value="SHJ27461.1"/>
    <property type="molecule type" value="Genomic_DNA"/>
</dbReference>
<dbReference type="RefSeq" id="WP_260200817.1">
    <property type="nucleotide sequence ID" value="NZ_FQYI01000027.1"/>
</dbReference>
<reference evidence="1 2" key="1">
    <citation type="submission" date="2016-11" db="EMBL/GenBank/DDBJ databases">
        <authorList>
            <person name="Jaros S."/>
            <person name="Januszkiewicz K."/>
            <person name="Wedrychowicz H."/>
        </authorList>
    </citation>
    <scope>NUCLEOTIDE SEQUENCE [LARGE SCALE GENOMIC DNA]</scope>
    <source>
        <strain evidence="1 2">DSM 25479</strain>
    </source>
</reference>
<dbReference type="AlphaFoldDB" id="A0A1M6HZ82"/>
<organism evidence="1 2">
    <name type="scientific">Cruoricaptor ignavus</name>
    <dbReference type="NCBI Taxonomy" id="1118202"/>
    <lineage>
        <taxon>Bacteria</taxon>
        <taxon>Pseudomonadati</taxon>
        <taxon>Bacteroidota</taxon>
        <taxon>Flavobacteriia</taxon>
        <taxon>Flavobacteriales</taxon>
        <taxon>Weeksellaceae</taxon>
        <taxon>Cruoricaptor</taxon>
    </lineage>
</organism>
<sequence length="58" mass="6737">MKKSRFTEPQIIRMLQSQQEGKKVGDLPGIRYLRTNILQLEEQVWRNESFGTPACQGT</sequence>
<protein>
    <submittedName>
        <fullName evidence="1">Uncharacterized protein</fullName>
    </submittedName>
</protein>
<gene>
    <name evidence="1" type="ORF">SAMN05443429_1271</name>
</gene>